<dbReference type="AlphaFoldDB" id="A0AAV8UUE7"/>
<dbReference type="EMBL" id="JAMWBK010000006">
    <property type="protein sequence ID" value="KAJ8904181.1"/>
    <property type="molecule type" value="Genomic_DNA"/>
</dbReference>
<dbReference type="PANTHER" id="PTHR47936:SF1">
    <property type="entry name" value="PENTATRICOPEPTIDE REPEAT-CONTAINING PROTEIN GUN1, CHLOROPLASTIC"/>
    <property type="match status" value="1"/>
</dbReference>
<dbReference type="Proteomes" id="UP001157974">
    <property type="component" value="Unassembled WGS sequence"/>
</dbReference>
<evidence type="ECO:0008006" key="5">
    <source>
        <dbReference type="Google" id="ProtNLM"/>
    </source>
</evidence>
<evidence type="ECO:0000256" key="2">
    <source>
        <dbReference type="PROSITE-ProRule" id="PRU00708"/>
    </source>
</evidence>
<dbReference type="PANTHER" id="PTHR47936">
    <property type="entry name" value="PPR_LONG DOMAIN-CONTAINING PROTEIN"/>
    <property type="match status" value="1"/>
</dbReference>
<proteinExistence type="predicted"/>
<feature type="repeat" description="PPR" evidence="2">
    <location>
        <begin position="309"/>
        <end position="343"/>
    </location>
</feature>
<evidence type="ECO:0000313" key="3">
    <source>
        <dbReference type="EMBL" id="KAJ8904181.1"/>
    </source>
</evidence>
<feature type="repeat" description="PPR" evidence="2">
    <location>
        <begin position="239"/>
        <end position="273"/>
    </location>
</feature>
<accession>A0AAV8UUE7</accession>
<sequence>MSTAFVPSSGWFRRPRASVARCSTAGSEDAAVRWKRFNSDLRKTFRTQGYAATVETVLGNDESSCENFNQVVTLMGREQLSEQAHSLAEEAARRGKADQLTFQLAMRICQERPDAQSAKAIMGVAQSFEFGEDPKLVKAFLNAVFEDEGIQSAQEELDSLVQRGLGKSGLNYAVGTMALLFSATDHLKEAVNLIEKFPEVDLPAHIFNTLIAKASRSNDLEGLMETTLQLMRSRCVKSDVASYNTLLNSFHLRREYEKVEQLWDQMIQHGPEPTPASYNIMINYYLERGLLVESREVFTEMQDRGVTPDRYTFTAMIKAFGRDNEPERAVELLRAMSGSRLGADPVTYQATIHACLSCGRASAAHVIMREMLENDIPIRSMMWTWLLEVYIAKSDELRAVEVAKKMGELCILPKRSNVLHMKREINHLGGLQSLSRTLDRWEKDTRPGD</sequence>
<protein>
    <recommendedName>
        <fullName evidence="5">Pentacotripeptide-repeat region of PRORP domain-containing protein</fullName>
    </recommendedName>
</protein>
<dbReference type="InterPro" id="IPR002885">
    <property type="entry name" value="PPR_rpt"/>
</dbReference>
<dbReference type="InterPro" id="IPR011990">
    <property type="entry name" value="TPR-like_helical_dom_sf"/>
</dbReference>
<name>A0AAV8UUE7_9RHOD</name>
<evidence type="ECO:0000313" key="4">
    <source>
        <dbReference type="Proteomes" id="UP001157974"/>
    </source>
</evidence>
<keyword evidence="1" id="KW-0677">Repeat</keyword>
<keyword evidence="4" id="KW-1185">Reference proteome</keyword>
<dbReference type="PROSITE" id="PS51375">
    <property type="entry name" value="PPR"/>
    <property type="match status" value="4"/>
</dbReference>
<dbReference type="Pfam" id="PF13041">
    <property type="entry name" value="PPR_2"/>
    <property type="match status" value="1"/>
</dbReference>
<gene>
    <name evidence="3" type="ORF">NDN08_000708</name>
</gene>
<dbReference type="Pfam" id="PF01535">
    <property type="entry name" value="PPR"/>
    <property type="match status" value="2"/>
</dbReference>
<feature type="repeat" description="PPR" evidence="2">
    <location>
        <begin position="274"/>
        <end position="308"/>
    </location>
</feature>
<evidence type="ECO:0000256" key="1">
    <source>
        <dbReference type="ARBA" id="ARBA00022737"/>
    </source>
</evidence>
<feature type="repeat" description="PPR" evidence="2">
    <location>
        <begin position="344"/>
        <end position="378"/>
    </location>
</feature>
<dbReference type="Gene3D" id="1.25.40.10">
    <property type="entry name" value="Tetratricopeptide repeat domain"/>
    <property type="match status" value="2"/>
</dbReference>
<reference evidence="3 4" key="1">
    <citation type="journal article" date="2023" name="Nat. Commun.">
        <title>Origin of minicircular mitochondrial genomes in red algae.</title>
        <authorList>
            <person name="Lee Y."/>
            <person name="Cho C.H."/>
            <person name="Lee Y.M."/>
            <person name="Park S.I."/>
            <person name="Yang J.H."/>
            <person name="West J.A."/>
            <person name="Bhattacharya D."/>
            <person name="Yoon H.S."/>
        </authorList>
    </citation>
    <scope>NUCLEOTIDE SEQUENCE [LARGE SCALE GENOMIC DNA]</scope>
    <source>
        <strain evidence="3 4">CCMP1338</strain>
        <tissue evidence="3">Whole cell</tissue>
    </source>
</reference>
<organism evidence="3 4">
    <name type="scientific">Rhodosorus marinus</name>
    <dbReference type="NCBI Taxonomy" id="101924"/>
    <lineage>
        <taxon>Eukaryota</taxon>
        <taxon>Rhodophyta</taxon>
        <taxon>Stylonematophyceae</taxon>
        <taxon>Stylonematales</taxon>
        <taxon>Stylonemataceae</taxon>
        <taxon>Rhodosorus</taxon>
    </lineage>
</organism>
<comment type="caution">
    <text evidence="3">The sequence shown here is derived from an EMBL/GenBank/DDBJ whole genome shotgun (WGS) entry which is preliminary data.</text>
</comment>
<dbReference type="NCBIfam" id="TIGR00756">
    <property type="entry name" value="PPR"/>
    <property type="match status" value="3"/>
</dbReference>